<feature type="compositionally biased region" description="Polar residues" evidence="6">
    <location>
        <begin position="106"/>
        <end position="118"/>
    </location>
</feature>
<keyword evidence="4" id="KW-0493">Microtubule</keyword>
<dbReference type="GO" id="GO:0005524">
    <property type="term" value="F:ATP binding"/>
    <property type="evidence" value="ECO:0007669"/>
    <property type="project" value="UniProtKB-UniRule"/>
</dbReference>
<dbReference type="InterPro" id="IPR001752">
    <property type="entry name" value="Kinesin_motor_dom"/>
</dbReference>
<evidence type="ECO:0000256" key="4">
    <source>
        <dbReference type="RuleBase" id="RU000394"/>
    </source>
</evidence>
<dbReference type="GO" id="GO:0003777">
    <property type="term" value="F:microtubule motor activity"/>
    <property type="evidence" value="ECO:0007669"/>
    <property type="project" value="InterPro"/>
</dbReference>
<dbReference type="PROSITE" id="PS50067">
    <property type="entry name" value="KINESIN_MOTOR_2"/>
    <property type="match status" value="1"/>
</dbReference>
<dbReference type="PANTHER" id="PTHR47972">
    <property type="entry name" value="KINESIN-LIKE PROTEIN KLP-3"/>
    <property type="match status" value="1"/>
</dbReference>
<dbReference type="InterPro" id="IPR027640">
    <property type="entry name" value="Kinesin-like_fam"/>
</dbReference>
<dbReference type="EMBL" id="JAGRRH010000058">
    <property type="protein sequence ID" value="KAG7338360.1"/>
    <property type="molecule type" value="Genomic_DNA"/>
</dbReference>
<keyword evidence="1 3" id="KW-0547">Nucleotide-binding</keyword>
<dbReference type="InterPro" id="IPR019821">
    <property type="entry name" value="Kinesin_motor_CS"/>
</dbReference>
<comment type="similarity">
    <text evidence="3 4">Belongs to the TRAFAC class myosin-kinesin ATPase superfamily. Kinesin family.</text>
</comment>
<keyword evidence="9" id="KW-1185">Reference proteome</keyword>
<feature type="region of interest" description="Disordered" evidence="6">
    <location>
        <begin position="143"/>
        <end position="272"/>
    </location>
</feature>
<evidence type="ECO:0000313" key="9">
    <source>
        <dbReference type="Proteomes" id="UP000693970"/>
    </source>
</evidence>
<dbReference type="PANTHER" id="PTHR47972:SF28">
    <property type="entry name" value="KINESIN-LIKE PROTEIN KLP-3"/>
    <property type="match status" value="1"/>
</dbReference>
<evidence type="ECO:0000256" key="5">
    <source>
        <dbReference type="SAM" id="Coils"/>
    </source>
</evidence>
<dbReference type="GO" id="GO:0005874">
    <property type="term" value="C:microtubule"/>
    <property type="evidence" value="ECO:0007669"/>
    <property type="project" value="UniProtKB-KW"/>
</dbReference>
<evidence type="ECO:0000256" key="6">
    <source>
        <dbReference type="SAM" id="MobiDB-lite"/>
    </source>
</evidence>
<keyword evidence="2 3" id="KW-0067">ATP-binding</keyword>
<sequence length="951" mass="107084">MPKSRRLSNSSQEAFEEFCKENQPLSRRLSTGGDGASVGSFAKLPQDNKKERGQQILLKKRRSISSLGGSNKRHQPLQQSRPSVPTGKVSVKPTVLKASTAKERTGWNSFSERNPFSQETEDRPSFGLWNHEYAKQRWLNGILSPNQVVNAQREKMEQERMKKERNERIANNRKNGQLLVFSKDFENLNPLPPEAPQEENSKEEKLDEAEAPDGSTQEPKKEPQAPPATADPSFSSVSMEDESDNESVSQTGKTKIGTSNRSRSNQQDSAKVMTALQGLDKKFTSLARRLSEQPRDPDNFVLEAKKKEINDLTEAKKSWRKEMAKLDQLKCLRNELEQALEESQEKIDVLENELLPESEEQLKEALEKLQEYEEKLEESAQKIKEDAKIVEDITAEKEMLSLKLEENQEYFMSQIENDQKMYREECEASQKKDMIINKLESSIAKIKQHLEEQQSIAAQKSQDLRDVTDQLNAANDEKEQLRTRLASALSQINADSEIESEKSVALRAVNEQNEYLQKRLNELEEQLKKSQADRDDAMLRLGTSDQMEAELFDRLRESDRIRKEMHARLMVLIGSIRTFVRVRPILQVEQNWAPTKQSREKVTTNEAIFKFSGNNGGQQGSKSSKYGCDDPTKNLVSIQEPLKDRGGLSQRQKKWTFGFDQVFAPSNSQDDIWEATEPLVQSTVDGFNVTVFAYGQTGSGKTYTMLGNGSETPGDEGIIPRSIRKLFDSKREIEELSQGQKWVSMKIEMLEIYNENVRDLLASHASTDELGASLKVVGGEAVGSIRQAVKTEAEVFKILKTAEKRRCVKATNSNATSSRSHLVFSIEYSVTSKDGSSNQVGKLNVCDLAGSERVSKSGATGSILKEAQHINLSLSTLSNVIEKLQAGEKNVPFRDSKLTSLLQNSLEGNSKTLCIVCCSPLQDHFHETLTSLRFAAKVGRVDLKAVHNFST</sequence>
<dbReference type="Proteomes" id="UP000693970">
    <property type="component" value="Unassembled WGS sequence"/>
</dbReference>
<dbReference type="Pfam" id="PF00225">
    <property type="entry name" value="Kinesin"/>
    <property type="match status" value="1"/>
</dbReference>
<dbReference type="PROSITE" id="PS00411">
    <property type="entry name" value="KINESIN_MOTOR_1"/>
    <property type="match status" value="1"/>
</dbReference>
<comment type="caution">
    <text evidence="8">The sequence shown here is derived from an EMBL/GenBank/DDBJ whole genome shotgun (WGS) entry which is preliminary data.</text>
</comment>
<gene>
    <name evidence="8" type="ORF">IV203_011032</name>
</gene>
<feature type="domain" description="Kinesin motor" evidence="7">
    <location>
        <begin position="575"/>
        <end position="941"/>
    </location>
</feature>
<reference evidence="8" key="1">
    <citation type="journal article" date="2021" name="Sci. Rep.">
        <title>Diploid genomic architecture of Nitzschia inconspicua, an elite biomass production diatom.</title>
        <authorList>
            <person name="Oliver A."/>
            <person name="Podell S."/>
            <person name="Pinowska A."/>
            <person name="Traller J.C."/>
            <person name="Smith S.R."/>
            <person name="McClure R."/>
            <person name="Beliaev A."/>
            <person name="Bohutskyi P."/>
            <person name="Hill E.A."/>
            <person name="Rabines A."/>
            <person name="Zheng H."/>
            <person name="Allen L.Z."/>
            <person name="Kuo A."/>
            <person name="Grigoriev I.V."/>
            <person name="Allen A.E."/>
            <person name="Hazlebeck D."/>
            <person name="Allen E.E."/>
        </authorList>
    </citation>
    <scope>NUCLEOTIDE SEQUENCE</scope>
    <source>
        <strain evidence="8">Hildebrandi</strain>
    </source>
</reference>
<proteinExistence type="inferred from homology"/>
<name>A0A9K3K7F1_9STRA</name>
<evidence type="ECO:0000256" key="3">
    <source>
        <dbReference type="PROSITE-ProRule" id="PRU00283"/>
    </source>
</evidence>
<feature type="region of interest" description="Disordered" evidence="6">
    <location>
        <begin position="1"/>
        <end position="123"/>
    </location>
</feature>
<dbReference type="OrthoDB" id="3176171at2759"/>
<evidence type="ECO:0000256" key="2">
    <source>
        <dbReference type="ARBA" id="ARBA00022840"/>
    </source>
</evidence>
<keyword evidence="3 4" id="KW-0505">Motor protein</keyword>
<reference evidence="8" key="2">
    <citation type="submission" date="2021-04" db="EMBL/GenBank/DDBJ databases">
        <authorList>
            <person name="Podell S."/>
        </authorList>
    </citation>
    <scope>NUCLEOTIDE SEQUENCE</scope>
    <source>
        <strain evidence="8">Hildebrandi</strain>
    </source>
</reference>
<dbReference type="SMART" id="SM00129">
    <property type="entry name" value="KISc"/>
    <property type="match status" value="1"/>
</dbReference>
<feature type="binding site" evidence="3">
    <location>
        <begin position="695"/>
        <end position="702"/>
    </location>
    <ligand>
        <name>ATP</name>
        <dbReference type="ChEBI" id="CHEBI:30616"/>
    </ligand>
</feature>
<organism evidence="8 9">
    <name type="scientific">Nitzschia inconspicua</name>
    <dbReference type="NCBI Taxonomy" id="303405"/>
    <lineage>
        <taxon>Eukaryota</taxon>
        <taxon>Sar</taxon>
        <taxon>Stramenopiles</taxon>
        <taxon>Ochrophyta</taxon>
        <taxon>Bacillariophyta</taxon>
        <taxon>Bacillariophyceae</taxon>
        <taxon>Bacillariophycidae</taxon>
        <taxon>Bacillariales</taxon>
        <taxon>Bacillariaceae</taxon>
        <taxon>Nitzschia</taxon>
    </lineage>
</organism>
<feature type="coiled-coil region" evidence="5">
    <location>
        <begin position="302"/>
        <end position="540"/>
    </location>
</feature>
<dbReference type="GO" id="GO:0008017">
    <property type="term" value="F:microtubule binding"/>
    <property type="evidence" value="ECO:0007669"/>
    <property type="project" value="InterPro"/>
</dbReference>
<evidence type="ECO:0000259" key="7">
    <source>
        <dbReference type="PROSITE" id="PS50067"/>
    </source>
</evidence>
<feature type="compositionally biased region" description="Basic and acidic residues" evidence="6">
    <location>
        <begin position="152"/>
        <end position="170"/>
    </location>
</feature>
<feature type="compositionally biased region" description="Polar residues" evidence="6">
    <location>
        <begin position="246"/>
        <end position="269"/>
    </location>
</feature>
<dbReference type="GO" id="GO:0007018">
    <property type="term" value="P:microtubule-based movement"/>
    <property type="evidence" value="ECO:0007669"/>
    <property type="project" value="InterPro"/>
</dbReference>
<protein>
    <recommendedName>
        <fullName evidence="4">Kinesin-like protein</fullName>
    </recommendedName>
</protein>
<keyword evidence="5" id="KW-0175">Coiled coil</keyword>
<evidence type="ECO:0000256" key="1">
    <source>
        <dbReference type="ARBA" id="ARBA00022741"/>
    </source>
</evidence>
<evidence type="ECO:0000313" key="8">
    <source>
        <dbReference type="EMBL" id="KAG7338360.1"/>
    </source>
</evidence>
<dbReference type="AlphaFoldDB" id="A0A9K3K7F1"/>
<accession>A0A9K3K7F1</accession>